<accession>A0A397PD70</accession>
<evidence type="ECO:0000313" key="2">
    <source>
        <dbReference type="EMBL" id="RIA46353.1"/>
    </source>
</evidence>
<name>A0A397PD70_9SPHN</name>
<comment type="caution">
    <text evidence="2">The sequence shown here is derived from an EMBL/GenBank/DDBJ whole genome shotgun (WGS) entry which is preliminary data.</text>
</comment>
<evidence type="ECO:0000256" key="1">
    <source>
        <dbReference type="SAM" id="MobiDB-lite"/>
    </source>
</evidence>
<dbReference type="Proteomes" id="UP000266568">
    <property type="component" value="Unassembled WGS sequence"/>
</dbReference>
<reference evidence="2 3" key="1">
    <citation type="submission" date="2018-08" db="EMBL/GenBank/DDBJ databases">
        <title>Genomic Encyclopedia of Type Strains, Phase IV (KMG-IV): sequencing the most valuable type-strain genomes for metagenomic binning, comparative biology and taxonomic classification.</title>
        <authorList>
            <person name="Goeker M."/>
        </authorList>
    </citation>
    <scope>NUCLEOTIDE SEQUENCE [LARGE SCALE GENOMIC DNA]</scope>
    <source>
        <strain evidence="2 3">DSM 25527</strain>
    </source>
</reference>
<dbReference type="OrthoDB" id="8479355at2"/>
<organism evidence="2 3">
    <name type="scientific">Hephaestia caeni</name>
    <dbReference type="NCBI Taxonomy" id="645617"/>
    <lineage>
        <taxon>Bacteria</taxon>
        <taxon>Pseudomonadati</taxon>
        <taxon>Pseudomonadota</taxon>
        <taxon>Alphaproteobacteria</taxon>
        <taxon>Sphingomonadales</taxon>
        <taxon>Sphingomonadaceae</taxon>
        <taxon>Hephaestia</taxon>
    </lineage>
</organism>
<feature type="compositionally biased region" description="Basic residues" evidence="1">
    <location>
        <begin position="161"/>
        <end position="176"/>
    </location>
</feature>
<proteinExistence type="predicted"/>
<feature type="region of interest" description="Disordered" evidence="1">
    <location>
        <begin position="151"/>
        <end position="176"/>
    </location>
</feature>
<keyword evidence="3" id="KW-1185">Reference proteome</keyword>
<protein>
    <submittedName>
        <fullName evidence="2">Uncharacterized protein</fullName>
    </submittedName>
</protein>
<dbReference type="AlphaFoldDB" id="A0A397PD70"/>
<dbReference type="RefSeq" id="WP_147373642.1">
    <property type="nucleotide sequence ID" value="NZ_QXDC01000002.1"/>
</dbReference>
<dbReference type="EMBL" id="QXDC01000002">
    <property type="protein sequence ID" value="RIA46353.1"/>
    <property type="molecule type" value="Genomic_DNA"/>
</dbReference>
<sequence>MTKRSGLAEPGRNASNALRLGTIIKIGIAGHRDARMMISAIITRADVDDDNLYVLLTAHSHIVPNEDEVACTLIRGPGKSRLPLGTLVPPETVLGPGSANLGFHVIRLEATPLFNNLRENAKPLATVRNFRKGIWDEGTFNVRRLNDLSWIDEPDSEQPGGHRRSSNRQSLRHTLNRKGRVAGDLDEVRIPDLGTTLAYSYCGLVTRGRNRPLAEPQALGAPVISEAGALSAIIVGAADSETLVYPVEELCKGRAIEFVTLGEDWPKVKIAGARHLLRQTG</sequence>
<evidence type="ECO:0000313" key="3">
    <source>
        <dbReference type="Proteomes" id="UP000266568"/>
    </source>
</evidence>
<gene>
    <name evidence="2" type="ORF">DFR49_0893</name>
</gene>